<feature type="domain" description="C2H2-type" evidence="12">
    <location>
        <begin position="442"/>
        <end position="465"/>
    </location>
</feature>
<evidence type="ECO:0000256" key="9">
    <source>
        <dbReference type="ARBA" id="ARBA00038474"/>
    </source>
</evidence>
<dbReference type="SMART" id="SM00355">
    <property type="entry name" value="ZnF_C2H2"/>
    <property type="match status" value="2"/>
</dbReference>
<feature type="domain" description="C2H2-type" evidence="12">
    <location>
        <begin position="414"/>
        <end position="441"/>
    </location>
</feature>
<dbReference type="GO" id="GO:0000981">
    <property type="term" value="F:DNA-binding transcription factor activity, RNA polymerase II-specific"/>
    <property type="evidence" value="ECO:0007669"/>
    <property type="project" value="TreeGrafter"/>
</dbReference>
<sequence>PPQSPHVSSKSPQFHRSIAGGDFSDAGSLADEKEFESFLEGGHQFGDPARELELASAALQAEQKASVVNTKARKERDERDEHALFRGVTAHLAHNSFDNTLLLALGKIPGFPDNTNEKMRRWPLPLPMMPRAIQYVDVPTDDDTDFGEEEESEDPIIKGRFNPLAPKNDGREQTDSTLMDLVKQLELVARKCRSDMPAAAAEPTSDEAPPPPVPKIPPRLLADEALLKLDEVLDQVADFHQTTLPYRSKKRSALDWDMLLNLGDMCDMPENVMVNTRKRLKRLHGDVPRRLIGLHGDDHAGDRNGQQVLEFVADGQGDDVEAPSQHVFRYSELSEDIREQAEALFAVSDSPGPEETLDPTSTVDAPTSPILDDASPSKQPTSPTLPNTPATPTKAPTSPTSQSETCERDPTTRNICTICRKVFSRPVGLKEHMVKHTGERSFRCGNEGCGRGFGTRSNLRRHERICAWAVEEVKRRDGREMELERRKGKRKGKRERDGEEEEEEGKEWRKRKGKGKVVDGEE</sequence>
<keyword evidence="2" id="KW-0479">Metal-binding</keyword>
<keyword evidence="4 10" id="KW-0863">Zinc-finger</keyword>
<keyword evidence="6" id="KW-0805">Transcription regulation</keyword>
<dbReference type="PANTHER" id="PTHR23233">
    <property type="entry name" value="SAL-LIKE PROTEIN"/>
    <property type="match status" value="1"/>
</dbReference>
<dbReference type="Gene3D" id="3.30.160.60">
    <property type="entry name" value="Classic Zinc Finger"/>
    <property type="match status" value="2"/>
</dbReference>
<dbReference type="Proteomes" id="UP001212841">
    <property type="component" value="Unassembled WGS sequence"/>
</dbReference>
<dbReference type="InterPro" id="IPR051565">
    <property type="entry name" value="Sal_C2H2-zinc-finger"/>
</dbReference>
<dbReference type="PROSITE" id="PS50157">
    <property type="entry name" value="ZINC_FINGER_C2H2_2"/>
    <property type="match status" value="2"/>
</dbReference>
<evidence type="ECO:0000256" key="3">
    <source>
        <dbReference type="ARBA" id="ARBA00022737"/>
    </source>
</evidence>
<evidence type="ECO:0000256" key="8">
    <source>
        <dbReference type="ARBA" id="ARBA00023242"/>
    </source>
</evidence>
<evidence type="ECO:0000256" key="7">
    <source>
        <dbReference type="ARBA" id="ARBA00023163"/>
    </source>
</evidence>
<evidence type="ECO:0000256" key="6">
    <source>
        <dbReference type="ARBA" id="ARBA00023015"/>
    </source>
</evidence>
<dbReference type="PROSITE" id="PS00028">
    <property type="entry name" value="ZINC_FINGER_C2H2_1"/>
    <property type="match status" value="1"/>
</dbReference>
<organism evidence="13 14">
    <name type="scientific">Rhizophlyctis rosea</name>
    <dbReference type="NCBI Taxonomy" id="64517"/>
    <lineage>
        <taxon>Eukaryota</taxon>
        <taxon>Fungi</taxon>
        <taxon>Fungi incertae sedis</taxon>
        <taxon>Chytridiomycota</taxon>
        <taxon>Chytridiomycota incertae sedis</taxon>
        <taxon>Chytridiomycetes</taxon>
        <taxon>Rhizophlyctidales</taxon>
        <taxon>Rhizophlyctidaceae</taxon>
        <taxon>Rhizophlyctis</taxon>
    </lineage>
</organism>
<proteinExistence type="inferred from homology"/>
<keyword evidence="3" id="KW-0677">Repeat</keyword>
<dbReference type="GO" id="GO:0005634">
    <property type="term" value="C:nucleus"/>
    <property type="evidence" value="ECO:0007669"/>
    <property type="project" value="UniProtKB-SubCell"/>
</dbReference>
<evidence type="ECO:0000259" key="12">
    <source>
        <dbReference type="PROSITE" id="PS50157"/>
    </source>
</evidence>
<feature type="region of interest" description="Disordered" evidence="11">
    <location>
        <begin position="476"/>
        <end position="522"/>
    </location>
</feature>
<feature type="compositionally biased region" description="Low complexity" evidence="11">
    <location>
        <begin position="380"/>
        <end position="401"/>
    </location>
</feature>
<evidence type="ECO:0000313" key="13">
    <source>
        <dbReference type="EMBL" id="KAJ3053496.1"/>
    </source>
</evidence>
<evidence type="ECO:0000256" key="4">
    <source>
        <dbReference type="ARBA" id="ARBA00022771"/>
    </source>
</evidence>
<evidence type="ECO:0000256" key="11">
    <source>
        <dbReference type="SAM" id="MobiDB-lite"/>
    </source>
</evidence>
<evidence type="ECO:0000256" key="1">
    <source>
        <dbReference type="ARBA" id="ARBA00004123"/>
    </source>
</evidence>
<dbReference type="EMBL" id="JADGJD010000202">
    <property type="protein sequence ID" value="KAJ3053496.1"/>
    <property type="molecule type" value="Genomic_DNA"/>
</dbReference>
<evidence type="ECO:0000256" key="5">
    <source>
        <dbReference type="ARBA" id="ARBA00022833"/>
    </source>
</evidence>
<evidence type="ECO:0000256" key="10">
    <source>
        <dbReference type="PROSITE-ProRule" id="PRU00042"/>
    </source>
</evidence>
<feature type="region of interest" description="Disordered" evidence="11">
    <location>
        <begin position="140"/>
        <end position="173"/>
    </location>
</feature>
<keyword evidence="7" id="KW-0804">Transcription</keyword>
<dbReference type="PANTHER" id="PTHR23233:SF84">
    <property type="entry name" value="FI23031P1"/>
    <property type="match status" value="1"/>
</dbReference>
<dbReference type="AlphaFoldDB" id="A0AAD5SHE0"/>
<feature type="non-terminal residue" evidence="13">
    <location>
        <position position="1"/>
    </location>
</feature>
<protein>
    <recommendedName>
        <fullName evidence="12">C2H2-type domain-containing protein</fullName>
    </recommendedName>
</protein>
<feature type="region of interest" description="Disordered" evidence="11">
    <location>
        <begin position="195"/>
        <end position="214"/>
    </location>
</feature>
<dbReference type="SUPFAM" id="SSF57667">
    <property type="entry name" value="beta-beta-alpha zinc fingers"/>
    <property type="match status" value="1"/>
</dbReference>
<feature type="compositionally biased region" description="Basic and acidic residues" evidence="11">
    <location>
        <begin position="476"/>
        <end position="485"/>
    </location>
</feature>
<reference evidence="13" key="1">
    <citation type="submission" date="2020-05" db="EMBL/GenBank/DDBJ databases">
        <title>Phylogenomic resolution of chytrid fungi.</title>
        <authorList>
            <person name="Stajich J.E."/>
            <person name="Amses K."/>
            <person name="Simmons R."/>
            <person name="Seto K."/>
            <person name="Myers J."/>
            <person name="Bonds A."/>
            <person name="Quandt C.A."/>
            <person name="Barry K."/>
            <person name="Liu P."/>
            <person name="Grigoriev I."/>
            <person name="Longcore J.E."/>
            <person name="James T.Y."/>
        </authorList>
    </citation>
    <scope>NUCLEOTIDE SEQUENCE</scope>
    <source>
        <strain evidence="13">JEL0318</strain>
    </source>
</reference>
<keyword evidence="5" id="KW-0862">Zinc</keyword>
<evidence type="ECO:0000256" key="2">
    <source>
        <dbReference type="ARBA" id="ARBA00022723"/>
    </source>
</evidence>
<comment type="subcellular location">
    <subcellularLocation>
        <location evidence="1">Nucleus</location>
    </subcellularLocation>
</comment>
<dbReference type="GO" id="GO:0000978">
    <property type="term" value="F:RNA polymerase II cis-regulatory region sequence-specific DNA binding"/>
    <property type="evidence" value="ECO:0007669"/>
    <property type="project" value="TreeGrafter"/>
</dbReference>
<comment type="caution">
    <text evidence="13">The sequence shown here is derived from an EMBL/GenBank/DDBJ whole genome shotgun (WGS) entry which is preliminary data.</text>
</comment>
<feature type="compositionally biased region" description="Polar residues" evidence="11">
    <location>
        <begin position="1"/>
        <end position="14"/>
    </location>
</feature>
<dbReference type="GO" id="GO:0008270">
    <property type="term" value="F:zinc ion binding"/>
    <property type="evidence" value="ECO:0007669"/>
    <property type="project" value="UniProtKB-KW"/>
</dbReference>
<feature type="region of interest" description="Disordered" evidence="11">
    <location>
        <begin position="348"/>
        <end position="409"/>
    </location>
</feature>
<name>A0AAD5SHE0_9FUNG</name>
<accession>A0AAD5SHE0</accession>
<gene>
    <name evidence="13" type="ORF">HK097_004134</name>
</gene>
<feature type="region of interest" description="Disordered" evidence="11">
    <location>
        <begin position="1"/>
        <end position="27"/>
    </location>
</feature>
<keyword evidence="8" id="KW-0539">Nucleus</keyword>
<feature type="compositionally biased region" description="Acidic residues" evidence="11">
    <location>
        <begin position="140"/>
        <end position="154"/>
    </location>
</feature>
<keyword evidence="14" id="KW-1185">Reference proteome</keyword>
<feature type="region of interest" description="Disordered" evidence="11">
    <location>
        <begin position="60"/>
        <end position="79"/>
    </location>
</feature>
<evidence type="ECO:0000313" key="14">
    <source>
        <dbReference type="Proteomes" id="UP001212841"/>
    </source>
</evidence>
<dbReference type="InterPro" id="IPR013087">
    <property type="entry name" value="Znf_C2H2_type"/>
</dbReference>
<dbReference type="InterPro" id="IPR036236">
    <property type="entry name" value="Znf_C2H2_sf"/>
</dbReference>
<comment type="similarity">
    <text evidence="9">Belongs to the sal C2H2-type zinc-finger protein family.</text>
</comment>
<dbReference type="Pfam" id="PF00096">
    <property type="entry name" value="zf-C2H2"/>
    <property type="match status" value="2"/>
</dbReference>